<organism evidence="1 2">
    <name type="scientific">Pristionchus pacificus</name>
    <name type="common">Parasitic nematode worm</name>
    <dbReference type="NCBI Taxonomy" id="54126"/>
    <lineage>
        <taxon>Eukaryota</taxon>
        <taxon>Metazoa</taxon>
        <taxon>Ecdysozoa</taxon>
        <taxon>Nematoda</taxon>
        <taxon>Chromadorea</taxon>
        <taxon>Rhabditida</taxon>
        <taxon>Rhabditina</taxon>
        <taxon>Diplogasteromorpha</taxon>
        <taxon>Diplogasteroidea</taxon>
        <taxon>Neodiplogasteridae</taxon>
        <taxon>Pristionchus</taxon>
    </lineage>
</organism>
<dbReference type="EnsemblMetazoa" id="PPA45753.1">
    <property type="protein sequence ID" value="PPA45753.1"/>
    <property type="gene ID" value="WBGene00284122"/>
</dbReference>
<protein>
    <submittedName>
        <fullName evidence="1">Uncharacterized protein</fullName>
    </submittedName>
</protein>
<keyword evidence="2" id="KW-1185">Reference proteome</keyword>
<evidence type="ECO:0000313" key="2">
    <source>
        <dbReference type="Proteomes" id="UP000005239"/>
    </source>
</evidence>
<reference evidence="2" key="1">
    <citation type="journal article" date="2008" name="Nat. Genet.">
        <title>The Pristionchus pacificus genome provides a unique perspective on nematode lifestyle and parasitism.</title>
        <authorList>
            <person name="Dieterich C."/>
            <person name="Clifton S.W."/>
            <person name="Schuster L.N."/>
            <person name="Chinwalla A."/>
            <person name="Delehaunty K."/>
            <person name="Dinkelacker I."/>
            <person name="Fulton L."/>
            <person name="Fulton R."/>
            <person name="Godfrey J."/>
            <person name="Minx P."/>
            <person name="Mitreva M."/>
            <person name="Roeseler W."/>
            <person name="Tian H."/>
            <person name="Witte H."/>
            <person name="Yang S.P."/>
            <person name="Wilson R.K."/>
            <person name="Sommer R.J."/>
        </authorList>
    </citation>
    <scope>NUCLEOTIDE SEQUENCE [LARGE SCALE GENOMIC DNA]</scope>
    <source>
        <strain evidence="2">PS312</strain>
    </source>
</reference>
<accession>A0A2A6CKR8</accession>
<gene>
    <name evidence="1" type="primary">WBGene00284122</name>
</gene>
<dbReference type="AlphaFoldDB" id="A0A2A6CKR8"/>
<accession>A0A8R1V119</accession>
<dbReference type="Proteomes" id="UP000005239">
    <property type="component" value="Unassembled WGS sequence"/>
</dbReference>
<name>A0A2A6CKR8_PRIPA</name>
<reference evidence="1" key="2">
    <citation type="submission" date="2022-06" db="UniProtKB">
        <authorList>
            <consortium name="EnsemblMetazoa"/>
        </authorList>
    </citation>
    <scope>IDENTIFICATION</scope>
    <source>
        <strain evidence="1">PS312</strain>
    </source>
</reference>
<proteinExistence type="predicted"/>
<evidence type="ECO:0000313" key="1">
    <source>
        <dbReference type="EnsemblMetazoa" id="PPA45753.1"/>
    </source>
</evidence>
<sequence>MQLSLSLNPAPKCSYQPRTKKSYERLVSTVITRSRKSRKTATGAKNMKSDDSKVGVHNTVAEQMQPGATGRDGAK</sequence>